<dbReference type="InterPro" id="IPR008988">
    <property type="entry name" value="Transcriptional_repressor_C"/>
</dbReference>
<gene>
    <name evidence="3" type="ORF">CJ255_14090</name>
</gene>
<proteinExistence type="predicted"/>
<protein>
    <recommendedName>
        <fullName evidence="2">Ferrous iron transporter FeoA-like domain-containing protein</fullName>
    </recommendedName>
</protein>
<dbReference type="AlphaFoldDB" id="A0A2A6RHT1"/>
<dbReference type="OrthoDB" id="9811076at2"/>
<dbReference type="SUPFAM" id="SSF50037">
    <property type="entry name" value="C-terminal domain of transcriptional repressors"/>
    <property type="match status" value="1"/>
</dbReference>
<dbReference type="GO" id="GO:0046914">
    <property type="term" value="F:transition metal ion binding"/>
    <property type="evidence" value="ECO:0007669"/>
    <property type="project" value="InterPro"/>
</dbReference>
<dbReference type="InterPro" id="IPR038157">
    <property type="entry name" value="FeoA_core_dom"/>
</dbReference>
<feature type="domain" description="Ferrous iron transporter FeoA-like" evidence="2">
    <location>
        <begin position="3"/>
        <end position="46"/>
    </location>
</feature>
<dbReference type="EMBL" id="NQWI01000069">
    <property type="protein sequence ID" value="PDW02400.1"/>
    <property type="molecule type" value="Genomic_DNA"/>
</dbReference>
<dbReference type="InterPro" id="IPR007167">
    <property type="entry name" value="Fe-transptr_FeoA-like"/>
</dbReference>
<reference evidence="4" key="1">
    <citation type="submission" date="2017-08" db="EMBL/GenBank/DDBJ databases">
        <authorList>
            <person name="Grouzdev D.S."/>
            <person name="Gaisin V.A."/>
            <person name="Rysina M.S."/>
            <person name="Gorlenko V.M."/>
        </authorList>
    </citation>
    <scope>NUCLEOTIDE SEQUENCE [LARGE SCALE GENOMIC DNA]</scope>
    <source>
        <strain evidence="4">Kir15-3F</strain>
    </source>
</reference>
<evidence type="ECO:0000313" key="4">
    <source>
        <dbReference type="Proteomes" id="UP000220527"/>
    </source>
</evidence>
<dbReference type="Proteomes" id="UP000220527">
    <property type="component" value="Unassembled WGS sequence"/>
</dbReference>
<evidence type="ECO:0000259" key="2">
    <source>
        <dbReference type="Pfam" id="PF04023"/>
    </source>
</evidence>
<dbReference type="Pfam" id="PF04023">
    <property type="entry name" value="FeoA"/>
    <property type="match status" value="1"/>
</dbReference>
<dbReference type="Gene3D" id="2.30.30.90">
    <property type="match status" value="1"/>
</dbReference>
<accession>A0A2A6RHT1</accession>
<name>A0A2A6RHT1_9CHLR</name>
<comment type="caution">
    <text evidence="3">The sequence shown here is derived from an EMBL/GenBank/DDBJ whole genome shotgun (WGS) entry which is preliminary data.</text>
</comment>
<keyword evidence="1" id="KW-0408">Iron</keyword>
<evidence type="ECO:0000256" key="1">
    <source>
        <dbReference type="ARBA" id="ARBA00023004"/>
    </source>
</evidence>
<sequence length="52" mass="5573">MYDLGIVPGTVLRVMTVAPFAGPLMLEVNNQTLALDPSLARDIGVDEAEEET</sequence>
<keyword evidence="4" id="KW-1185">Reference proteome</keyword>
<organism evidence="3 4">
    <name type="scientific">Candidatus Viridilinea mediisalina</name>
    <dbReference type="NCBI Taxonomy" id="2024553"/>
    <lineage>
        <taxon>Bacteria</taxon>
        <taxon>Bacillati</taxon>
        <taxon>Chloroflexota</taxon>
        <taxon>Chloroflexia</taxon>
        <taxon>Chloroflexales</taxon>
        <taxon>Chloroflexineae</taxon>
        <taxon>Oscillochloridaceae</taxon>
        <taxon>Candidatus Viridilinea</taxon>
    </lineage>
</organism>
<evidence type="ECO:0000313" key="3">
    <source>
        <dbReference type="EMBL" id="PDW02400.1"/>
    </source>
</evidence>
<dbReference type="RefSeq" id="WP_097644742.1">
    <property type="nucleotide sequence ID" value="NZ_NQWI01000069.1"/>
</dbReference>